<reference evidence="3" key="1">
    <citation type="submission" date="2014-04" db="EMBL/GenBank/DDBJ databases">
        <title>Evolutionary Origins and Diversification of the Mycorrhizal Mutualists.</title>
        <authorList>
            <consortium name="DOE Joint Genome Institute"/>
            <consortium name="Mycorrhizal Genomics Consortium"/>
            <person name="Kohler A."/>
            <person name="Kuo A."/>
            <person name="Nagy L.G."/>
            <person name="Floudas D."/>
            <person name="Copeland A."/>
            <person name="Barry K.W."/>
            <person name="Cichocki N."/>
            <person name="Veneault-Fourrey C."/>
            <person name="LaButti K."/>
            <person name="Lindquist E.A."/>
            <person name="Lipzen A."/>
            <person name="Lundell T."/>
            <person name="Morin E."/>
            <person name="Murat C."/>
            <person name="Riley R."/>
            <person name="Ohm R."/>
            <person name="Sun H."/>
            <person name="Tunlid A."/>
            <person name="Henrissat B."/>
            <person name="Grigoriev I.V."/>
            <person name="Hibbett D.S."/>
            <person name="Martin F."/>
        </authorList>
    </citation>
    <scope>NUCLEOTIDE SEQUENCE [LARGE SCALE GENOMIC DNA]</scope>
    <source>
        <strain evidence="3">FD-334 SS-4</strain>
    </source>
</reference>
<dbReference type="OrthoDB" id="2678679at2759"/>
<feature type="region of interest" description="Disordered" evidence="1">
    <location>
        <begin position="1"/>
        <end position="74"/>
    </location>
</feature>
<evidence type="ECO:0000313" key="3">
    <source>
        <dbReference type="Proteomes" id="UP000054270"/>
    </source>
</evidence>
<protein>
    <submittedName>
        <fullName evidence="2">Uncharacterized protein</fullName>
    </submittedName>
</protein>
<keyword evidence="3" id="KW-1185">Reference proteome</keyword>
<dbReference type="Proteomes" id="UP000054270">
    <property type="component" value="Unassembled WGS sequence"/>
</dbReference>
<proteinExistence type="predicted"/>
<gene>
    <name evidence="2" type="ORF">HYPSUDRAFT_639162</name>
</gene>
<dbReference type="AlphaFoldDB" id="A0A0D2PST6"/>
<sequence length="1256" mass="134934">MQDPAPKLDKGKQRMRDDAAHTPNTAGAESNPKGKKRAREDDGAVPETPKKRGRKSLKSEVVDSALGVPKKATSSRIGARAAAAQLDGSRAVKWKTLPLPPRAADKGATAHPYRGALTELRPRIWTEDRTELLAMMPEMTGATCVNGVSWRLYETPMVLLDVRAAPCFGVERKGKDIRALELVTTRVFTCPAPTIAELEAAKVIVNGAPPCAFEEPLRPASHVPEPRRRAPRYKSPKPHNSARINAGAAAAPSNEIPQITVQVAPQALVEGAPASASFIMRLAPAPAVSSETVAPRTRTPPAVSKEMIPAPAHGMLSPSTRSRTPVIPELPAEKLTPAHAGLVDEFLDVVTDVLEGRRCDDEAPAADAADAGPRVVEGMVNAAAQFVDGWIHKSTSSASAQPLANLFNAEVGVAYGRASHWEVGSSSVRAQQDTTERTVFEGSDDWEDLYGDYTSPVRAGQHTGHAPLVAEELALYGLYGFEQSPSPSPPPETRITDTRGAQVTTISGAPGWTPPTKYEHNYQQQMPAYGAFTAGSSVGVGYGPPQCNDADHEGGLLRETQALHRSGLPPHVPTNGGAVGWPQWTLGEPAMGGGHYRPQTWTYGASEVGSSMARPPPVVFSGDGRHPQMWLSDASAMGSSMGMEYPAPNPADVGERPPGGLPVPPVQASDGVQLIKGGEAGHLSDQQVGPVFRTIMADEGFDDMVLLNAEDTIVSIAPPAPTIDKPVQDTAVSTNGFAAYVPAAIPEELQAIIDAYLFGRPLTLLVSNQCLQDHWALKLPEEYGYAMLGYFRILGVQETLVSSSALGGNLRGHVQWRIHLQWAPGGEEAILPSGKNFDLGYPWWDPPPAPIPLPEGPVEAEVVQPEKADAIQVDADEPEDAIPTTARYRDARLRHHEYKFRHSPLSDVYHSLVPQHLLVPFGPMYLDSSFPRGWLCDACGRLSFQAALRHRKCLSSFCKHNAPPVPPYAQDLFMLRDPQEQLPLSAPLNTYPTALATTSFEQFETGMQTFAYHLIDNHGVFMKHIFTSNAPPLQDDASSLLCDIQINVPLQRPLAENSPYFFWAAKSPPGVQTPTDTDWVNIPACMNTAKRFLVERIRAFGGITEAQLKITRLRILAWITAGSKKGGDILQARTKSVVLCALGCTVVLVLYPRSLTGASAVDKNHDAESGPVAEADGGEEQDDGARGWIGGNPEADDVGEEAVASPRKGRPAAKAAKPSFTAMLMHGDILVLHGDEFEYSVKRDGTSLLLIASGDG</sequence>
<evidence type="ECO:0000256" key="1">
    <source>
        <dbReference type="SAM" id="MobiDB-lite"/>
    </source>
</evidence>
<evidence type="ECO:0000313" key="2">
    <source>
        <dbReference type="EMBL" id="KJA22810.1"/>
    </source>
</evidence>
<organism evidence="2 3">
    <name type="scientific">Hypholoma sublateritium (strain FD-334 SS-4)</name>
    <dbReference type="NCBI Taxonomy" id="945553"/>
    <lineage>
        <taxon>Eukaryota</taxon>
        <taxon>Fungi</taxon>
        <taxon>Dikarya</taxon>
        <taxon>Basidiomycota</taxon>
        <taxon>Agaricomycotina</taxon>
        <taxon>Agaricomycetes</taxon>
        <taxon>Agaricomycetidae</taxon>
        <taxon>Agaricales</taxon>
        <taxon>Agaricineae</taxon>
        <taxon>Strophariaceae</taxon>
        <taxon>Hypholoma</taxon>
    </lineage>
</organism>
<accession>A0A0D2PST6</accession>
<feature type="region of interest" description="Disordered" evidence="1">
    <location>
        <begin position="1161"/>
        <end position="1214"/>
    </location>
</feature>
<dbReference type="EMBL" id="KN817547">
    <property type="protein sequence ID" value="KJA22810.1"/>
    <property type="molecule type" value="Genomic_DNA"/>
</dbReference>
<name>A0A0D2PST6_HYPSF</name>
<feature type="region of interest" description="Disordered" evidence="1">
    <location>
        <begin position="216"/>
        <end position="243"/>
    </location>
</feature>
<feature type="compositionally biased region" description="Basic and acidic residues" evidence="1">
    <location>
        <begin position="1"/>
        <end position="20"/>
    </location>
</feature>